<protein>
    <submittedName>
        <fullName evidence="3">Uncharacterized protein</fullName>
    </submittedName>
</protein>
<evidence type="ECO:0000313" key="4">
    <source>
        <dbReference type="Proteomes" id="UP000694001"/>
    </source>
</evidence>
<keyword evidence="4" id="KW-1185">Reference proteome</keyword>
<feature type="region of interest" description="Disordered" evidence="1">
    <location>
        <begin position="463"/>
        <end position="540"/>
    </location>
</feature>
<dbReference type="AlphaFoldDB" id="A0A975U3J9"/>
<feature type="signal peptide" evidence="2">
    <location>
        <begin position="1"/>
        <end position="18"/>
    </location>
</feature>
<evidence type="ECO:0000313" key="3">
    <source>
        <dbReference type="EMBL" id="QXM25727.1"/>
    </source>
</evidence>
<dbReference type="RefSeq" id="WP_218286779.1">
    <property type="nucleotide sequence ID" value="NZ_CP076448.1"/>
</dbReference>
<dbReference type="EMBL" id="CP076448">
    <property type="protein sequence ID" value="QXM25727.1"/>
    <property type="molecule type" value="Genomic_DNA"/>
</dbReference>
<proteinExistence type="predicted"/>
<sequence length="566" mass="58420">MAGALAIGLAAGALPAAASPLTWETVVNNGFASPESTRLFNSYSPPSVNDDAVVVFRARTRGGQQAGEPITFVFSRDMATLGPVGVIVERNQLVPQPNNTGATFNEFPAFARIDRSSLLAATRGQSQPVWQVIDPTTGETVTRVGTAGIYATPGGGAAVTGMSNLPVIAGFPQFLVPSEAAGGAAGVRFDQFPRSPAAFDGGLIAFKGNSTVDGAGQTGVSYRDVTGTGAPVAVAWSGQAIPNAPGAVFGSTAPPSAAAGQIVFTGLDNEEAPTEGGIYLARVGQPGITTLVGIGETVPGVTTPSGTTLNRIGEALSFDGRRVAFWGAWGTETRTVTLTCGSEGNAAVIAACIAQSDGGSGTTTREVPLHQGIFVKDVVTGELTLVAETGDAYQDFLFWTFSGRPPGTDGGEEEDEGEPPRWRASAFIAQDAGRVAFKALKTPDGDDGASLFGLFLDLGEGVKQKTRRRSSGGSVRPVPRSRRRRQPLRGAGRGHGGNARRPPLPWASSATRCRSRPSRSSVTASARASLPSASRWRARRPVGPACISPVCRCPSPARSPCSRSIS</sequence>
<dbReference type="Proteomes" id="UP000694001">
    <property type="component" value="Chromosome"/>
</dbReference>
<accession>A0A975U3J9</accession>
<feature type="compositionally biased region" description="Low complexity" evidence="1">
    <location>
        <begin position="518"/>
        <end position="535"/>
    </location>
</feature>
<evidence type="ECO:0000256" key="1">
    <source>
        <dbReference type="SAM" id="MobiDB-lite"/>
    </source>
</evidence>
<feature type="chain" id="PRO_5037008621" evidence="2">
    <location>
        <begin position="19"/>
        <end position="566"/>
    </location>
</feature>
<organism evidence="3 4">
    <name type="scientific">Elioraea tepida</name>
    <dbReference type="NCBI Taxonomy" id="2843330"/>
    <lineage>
        <taxon>Bacteria</taxon>
        <taxon>Pseudomonadati</taxon>
        <taxon>Pseudomonadota</taxon>
        <taxon>Alphaproteobacteria</taxon>
        <taxon>Acetobacterales</taxon>
        <taxon>Elioraeaceae</taxon>
        <taxon>Elioraea</taxon>
    </lineage>
</organism>
<reference evidence="3" key="1">
    <citation type="submission" date="2021-06" db="EMBL/GenBank/DDBJ databases">
        <title>Elioraea tepida, sp. nov., a moderately thermophilic aerobic anoxygenic phototrophic bacterium isolated from an alkaline siliceous hot spring mat community in Yellowstone National Park, WY, USA.</title>
        <authorList>
            <person name="Saini M.K."/>
            <person name="Yoshida S."/>
            <person name="Sebastian A."/>
            <person name="Hirose S."/>
            <person name="Hara E."/>
            <person name="Tamaki H."/>
            <person name="Soulier N.T."/>
            <person name="Albert I."/>
            <person name="Hanada S."/>
            <person name="Bryant D.A."/>
            <person name="Tank M."/>
        </authorList>
    </citation>
    <scope>NUCLEOTIDE SEQUENCE</scope>
    <source>
        <strain evidence="3">MS-P2</strain>
    </source>
</reference>
<evidence type="ECO:0000256" key="2">
    <source>
        <dbReference type="SAM" id="SignalP"/>
    </source>
</evidence>
<dbReference type="KEGG" id="elio:KO353_05850"/>
<name>A0A975U3J9_9PROT</name>
<keyword evidence="2" id="KW-0732">Signal</keyword>
<gene>
    <name evidence="3" type="ORF">KO353_05850</name>
</gene>